<dbReference type="KEGG" id="tvr:TVD_07295"/>
<dbReference type="InterPro" id="IPR002934">
    <property type="entry name" value="Polymerase_NTP_transf_dom"/>
</dbReference>
<accession>A0A0G3G1X3</accession>
<keyword evidence="4 8" id="KW-0378">Hydrolase</keyword>
<feature type="region of interest" description="Uridylyltransferase" evidence="8">
    <location>
        <begin position="1"/>
        <end position="352"/>
    </location>
</feature>
<evidence type="ECO:0000256" key="5">
    <source>
        <dbReference type="ARBA" id="ARBA00022842"/>
    </source>
</evidence>
<dbReference type="NCBIfam" id="TIGR01693">
    <property type="entry name" value="UTase_glnD"/>
    <property type="match status" value="1"/>
</dbReference>
<dbReference type="AlphaFoldDB" id="A0A0G3G1X3"/>
<dbReference type="SUPFAM" id="SSF55021">
    <property type="entry name" value="ACT-like"/>
    <property type="match status" value="2"/>
</dbReference>
<dbReference type="GO" id="GO:0008773">
    <property type="term" value="F:[protein-PII] uridylyltransferase activity"/>
    <property type="evidence" value="ECO:0007669"/>
    <property type="project" value="UniProtKB-UniRule"/>
</dbReference>
<comment type="cofactor">
    <cofactor evidence="8">
        <name>Mg(2+)</name>
        <dbReference type="ChEBI" id="CHEBI:18420"/>
    </cofactor>
</comment>
<keyword evidence="12" id="KW-1185">Reference proteome</keyword>
<dbReference type="FunFam" id="1.10.3090.10:FF:000005">
    <property type="entry name" value="Bifunctional uridylyltransferase/uridylyl-removing enzyme"/>
    <property type="match status" value="1"/>
</dbReference>
<dbReference type="InterPro" id="IPR003607">
    <property type="entry name" value="HD/PDEase_dom"/>
</dbReference>
<dbReference type="InterPro" id="IPR002912">
    <property type="entry name" value="ACT_dom"/>
</dbReference>
<dbReference type="SUPFAM" id="SSF81301">
    <property type="entry name" value="Nucleotidyltransferase"/>
    <property type="match status" value="1"/>
</dbReference>
<comment type="domain">
    <text evidence="8">Has four distinct domains: an N-terminal nucleotidyltransferase (NT) domain responsible for UTase activity, a central HD domain that encodes UR activity, and two C-terminal ACT domains that seem to have a role in glutamine sensing.</text>
</comment>
<dbReference type="PANTHER" id="PTHR47320">
    <property type="entry name" value="BIFUNCTIONAL URIDYLYLTRANSFERASE/URIDYLYL-REMOVING ENZYME"/>
    <property type="match status" value="1"/>
</dbReference>
<dbReference type="PROSITE" id="PS51831">
    <property type="entry name" value="HD"/>
    <property type="match status" value="1"/>
</dbReference>
<gene>
    <name evidence="8 11" type="primary">glnD</name>
    <name evidence="11" type="ORF">TVD_07295</name>
</gene>
<dbReference type="Gene3D" id="1.20.120.330">
    <property type="entry name" value="Nucleotidyltransferases domain 2"/>
    <property type="match status" value="1"/>
</dbReference>
<dbReference type="Gene3D" id="1.10.3210.10">
    <property type="entry name" value="Hypothetical protein af1432"/>
    <property type="match status" value="1"/>
</dbReference>
<dbReference type="RefSeq" id="WP_047251222.1">
    <property type="nucleotide sequence ID" value="NZ_CP011367.1"/>
</dbReference>
<evidence type="ECO:0000256" key="7">
    <source>
        <dbReference type="ARBA" id="ARBA00047968"/>
    </source>
</evidence>
<reference evidence="11 12" key="1">
    <citation type="submission" date="2015-04" db="EMBL/GenBank/DDBJ databases">
        <title>Complete Sequence for the Genome of the Thioalkalivibrio versutus D301.</title>
        <authorList>
            <person name="Mu T."/>
            <person name="Zhou J."/>
            <person name="Xu X."/>
        </authorList>
    </citation>
    <scope>NUCLEOTIDE SEQUENCE [LARGE SCALE GENOMIC DNA]</scope>
    <source>
        <strain evidence="11 12">D301</strain>
    </source>
</reference>
<evidence type="ECO:0000259" key="9">
    <source>
        <dbReference type="PROSITE" id="PS51671"/>
    </source>
</evidence>
<dbReference type="GO" id="GO:0008081">
    <property type="term" value="F:phosphoric diester hydrolase activity"/>
    <property type="evidence" value="ECO:0007669"/>
    <property type="project" value="UniProtKB-UniRule"/>
</dbReference>
<dbReference type="SUPFAM" id="SSF81593">
    <property type="entry name" value="Nucleotidyltransferase substrate binding subunit/domain"/>
    <property type="match status" value="1"/>
</dbReference>
<dbReference type="Proteomes" id="UP000064201">
    <property type="component" value="Chromosome"/>
</dbReference>
<comment type="catalytic activity">
    <reaction evidence="8">
        <text>[protein-PII]-L-tyrosine + UTP = [protein-PII]-uridylyl-L-tyrosine + diphosphate</text>
        <dbReference type="Rhea" id="RHEA:13673"/>
        <dbReference type="Rhea" id="RHEA-COMP:12147"/>
        <dbReference type="Rhea" id="RHEA-COMP:12148"/>
        <dbReference type="ChEBI" id="CHEBI:33019"/>
        <dbReference type="ChEBI" id="CHEBI:46398"/>
        <dbReference type="ChEBI" id="CHEBI:46858"/>
        <dbReference type="ChEBI" id="CHEBI:90602"/>
        <dbReference type="EC" id="2.7.7.59"/>
    </reaction>
</comment>
<keyword evidence="2 8" id="KW-0548">Nucleotidyltransferase</keyword>
<dbReference type="EC" id="2.7.7.59" evidence="8"/>
<comment type="catalytic activity">
    <reaction evidence="8">
        <text>[protein-PII]-uridylyl-L-tyrosine + H2O = [protein-PII]-L-tyrosine + UMP + H(+)</text>
        <dbReference type="Rhea" id="RHEA:48600"/>
        <dbReference type="Rhea" id="RHEA-COMP:12147"/>
        <dbReference type="Rhea" id="RHEA-COMP:12148"/>
        <dbReference type="ChEBI" id="CHEBI:15377"/>
        <dbReference type="ChEBI" id="CHEBI:15378"/>
        <dbReference type="ChEBI" id="CHEBI:46858"/>
        <dbReference type="ChEBI" id="CHEBI:57865"/>
        <dbReference type="ChEBI" id="CHEBI:90602"/>
    </reaction>
</comment>
<dbReference type="InterPro" id="IPR043519">
    <property type="entry name" value="NT_sf"/>
</dbReference>
<dbReference type="SUPFAM" id="SSF109604">
    <property type="entry name" value="HD-domain/PDEase-like"/>
    <property type="match status" value="1"/>
</dbReference>
<feature type="domain" description="ACT" evidence="9">
    <location>
        <begin position="713"/>
        <end position="791"/>
    </location>
</feature>
<dbReference type="PIRSF" id="PIRSF006288">
    <property type="entry name" value="PII_uridyltransf"/>
    <property type="match status" value="1"/>
</dbReference>
<dbReference type="CDD" id="cd04900">
    <property type="entry name" value="ACT_UUR-like_1"/>
    <property type="match status" value="1"/>
</dbReference>
<evidence type="ECO:0000256" key="1">
    <source>
        <dbReference type="ARBA" id="ARBA00022679"/>
    </source>
</evidence>
<dbReference type="InterPro" id="IPR006674">
    <property type="entry name" value="HD_domain"/>
</dbReference>
<organism evidence="11 12">
    <name type="scientific">Thioalkalivibrio versutus</name>
    <dbReference type="NCBI Taxonomy" id="106634"/>
    <lineage>
        <taxon>Bacteria</taxon>
        <taxon>Pseudomonadati</taxon>
        <taxon>Pseudomonadota</taxon>
        <taxon>Gammaproteobacteria</taxon>
        <taxon>Chromatiales</taxon>
        <taxon>Ectothiorhodospiraceae</taxon>
        <taxon>Thioalkalivibrio</taxon>
    </lineage>
</organism>
<feature type="domain" description="ACT" evidence="9">
    <location>
        <begin position="823"/>
        <end position="891"/>
    </location>
</feature>
<proteinExistence type="inferred from homology"/>
<evidence type="ECO:0000256" key="2">
    <source>
        <dbReference type="ARBA" id="ARBA00022695"/>
    </source>
</evidence>
<dbReference type="PANTHER" id="PTHR47320:SF1">
    <property type="entry name" value="BIFUNCTIONAL URIDYLYLTRANSFERASE_URIDYLYL-REMOVING ENZYME"/>
    <property type="match status" value="1"/>
</dbReference>
<protein>
    <recommendedName>
        <fullName evidence="8">Bifunctional uridylyltransferase/uridylyl-removing enzyme</fullName>
        <shortName evidence="8">UTase/UR</shortName>
    </recommendedName>
    <alternativeName>
        <fullName evidence="8">Bifunctional [protein-PII] modification enzyme</fullName>
    </alternativeName>
    <alternativeName>
        <fullName evidence="8">Bifunctional nitrogen sensor protein</fullName>
    </alternativeName>
    <domain>
        <recommendedName>
            <fullName evidence="8">[Protein-PII] uridylyltransferase</fullName>
            <shortName evidence="8">PII uridylyltransferase</shortName>
            <shortName evidence="8">UTase</shortName>
            <ecNumber evidence="8">2.7.7.59</ecNumber>
        </recommendedName>
    </domain>
    <domain>
        <recommendedName>
            <fullName evidence="8">[Protein-PII]-UMP uridylyl-removing enzyme</fullName>
            <shortName evidence="8">UR</shortName>
            <ecNumber evidence="8">3.1.4.-</ecNumber>
        </recommendedName>
    </domain>
</protein>
<evidence type="ECO:0000313" key="11">
    <source>
        <dbReference type="EMBL" id="AKJ95180.1"/>
    </source>
</evidence>
<keyword evidence="1 8" id="KW-0808">Transferase</keyword>
<evidence type="ECO:0000256" key="3">
    <source>
        <dbReference type="ARBA" id="ARBA00022737"/>
    </source>
</evidence>
<comment type="caution">
    <text evidence="8">Lacks conserved residue(s) required for the propagation of feature annotation.</text>
</comment>
<keyword evidence="3" id="KW-0677">Repeat</keyword>
<dbReference type="PROSITE" id="PS51671">
    <property type="entry name" value="ACT"/>
    <property type="match status" value="2"/>
</dbReference>
<comment type="catalytic activity">
    <reaction evidence="7">
        <text>guanosine 3',5'-bis(diphosphate) + H2O = GDP + diphosphate + H(+)</text>
        <dbReference type="Rhea" id="RHEA:14253"/>
        <dbReference type="ChEBI" id="CHEBI:15377"/>
        <dbReference type="ChEBI" id="CHEBI:15378"/>
        <dbReference type="ChEBI" id="CHEBI:33019"/>
        <dbReference type="ChEBI" id="CHEBI:58189"/>
        <dbReference type="ChEBI" id="CHEBI:77828"/>
        <dbReference type="EC" id="3.1.7.2"/>
    </reaction>
</comment>
<dbReference type="OrthoDB" id="9758038at2"/>
<dbReference type="Pfam" id="PF01842">
    <property type="entry name" value="ACT"/>
    <property type="match status" value="1"/>
</dbReference>
<dbReference type="CDD" id="cd04899">
    <property type="entry name" value="ACT_ACR-UUR-like_2"/>
    <property type="match status" value="1"/>
</dbReference>
<comment type="activity regulation">
    <text evidence="8">Uridylyltransferase (UTase) activity is inhibited by glutamine, while glutamine activates uridylyl-removing (UR) activity.</text>
</comment>
<dbReference type="CDD" id="cd05401">
    <property type="entry name" value="NT_GlnE_GlnD_like"/>
    <property type="match status" value="1"/>
</dbReference>
<keyword evidence="5 8" id="KW-0460">Magnesium</keyword>
<dbReference type="PATRIC" id="fig|106634.4.peg.1490"/>
<comment type="function">
    <text evidence="8">Modifies, by uridylylation and deuridylylation, the PII regulatory proteins (GlnB and homologs), in response to the nitrogen status of the cell that GlnD senses through the glutamine level. Under low glutamine levels, catalyzes the conversion of the PII proteins and UTP to PII-UMP and PPi, while under higher glutamine levels, GlnD hydrolyzes PII-UMP to PII and UMP (deuridylylation). Thus, controls uridylylation state and activity of the PII proteins, and plays an important role in the regulation of nitrogen metabolism.</text>
</comment>
<dbReference type="HAMAP" id="MF_00277">
    <property type="entry name" value="PII_uridylyl_transf"/>
    <property type="match status" value="1"/>
</dbReference>
<dbReference type="EC" id="3.1.4.-" evidence="8"/>
<evidence type="ECO:0000259" key="10">
    <source>
        <dbReference type="PROSITE" id="PS51831"/>
    </source>
</evidence>
<dbReference type="InterPro" id="IPR045865">
    <property type="entry name" value="ACT-like_dom_sf"/>
</dbReference>
<sequence length="891" mass="101570">MNPAGSTPGELDTPAFTPDWGEDYQRLSRNPGNIALFRDRRRAILEQQYQGFRDGMPIAELIHGHARRIDELLKLIWAQKGLADDDQLCLIAVGGYGRGELHPASDIDIQIILEGEHDPALFDRISDFVTFLWDIGIEVGHSVRSIDDCTREARDDITVATNLIEARYLAGHLSLFNDFRGAIEPDRIWDSRSFYAAKLAEQQARHRRFGETAYRLEPNVKEGPGGLRDIQMIGWVTKRHYGAERIEELVSLGFLREGEFREMMEGQNFLWRVRFALHMLAGRREDRLLFDLQRQLANTFGFVDQNHNRAVEQFMQRYFRTINDLERLNELLLQHFNEAILDDPEALQDPVRIHQRFQVRGGYLEAAHDQVFMIYPPALLEVFRLLQEHPEIQGIRASTIRLIRAHRHLIDGHFRRNPVCRELFMDILRAPRGITSQLRRMNRYGVLGNYLPAFGRIIGRMQYDLFHAYTVDEHTLNVVRNARRLALPEFAHEQPLAHQIYSGLVRPERLVLAALFHDIAKGRGGDHSELGAHDALHFCQHHGLSDADAGLVAWLVRSHLLMSLTAQRKDISDPEVVMGFAREVVTRERLDFLYLLTIADIRGTNPELWNSWKDSLLQTLYHATRNVLDRGLDTPPDMDEQIRQTRTEALALIEQQGFDTDQARKLWDELDDEYFLRHSADEIAWHGRALLPLPPDALPLILVRPKTSRGSTEIFVYASDHPRIFARITSALTQLGLDIVDARIITTAGGRTLDTFLVLESGGGQTVDAGYRSEEIRQSLERELEREGTIPNPASRQLPRRLKHFDVDTQIEFEPAAGGQATRMRLRALDRPGLLSTIGHVLAEQGIDVRTARIATAGEQVEDSFLLSRPGSAALDDEDQAGLRKALLGAI</sequence>
<keyword evidence="6 8" id="KW-0511">Multifunctional enzyme</keyword>
<dbReference type="InterPro" id="IPR010043">
    <property type="entry name" value="UTase/UR"/>
</dbReference>
<dbReference type="EMBL" id="CP011367">
    <property type="protein sequence ID" value="AKJ95180.1"/>
    <property type="molecule type" value="Genomic_DNA"/>
</dbReference>
<dbReference type="Pfam" id="PF08335">
    <property type="entry name" value="GlnD_UR_UTase"/>
    <property type="match status" value="1"/>
</dbReference>
<evidence type="ECO:0000256" key="8">
    <source>
        <dbReference type="HAMAP-Rule" id="MF_00277"/>
    </source>
</evidence>
<dbReference type="InterPro" id="IPR013546">
    <property type="entry name" value="PII_UdlTrfase/GS_AdlTrfase"/>
</dbReference>
<evidence type="ECO:0000256" key="4">
    <source>
        <dbReference type="ARBA" id="ARBA00022801"/>
    </source>
</evidence>
<comment type="similarity">
    <text evidence="8">Belongs to the GlnD family.</text>
</comment>
<dbReference type="SMART" id="SM00471">
    <property type="entry name" value="HDc"/>
    <property type="match status" value="1"/>
</dbReference>
<dbReference type="STRING" id="106634.TVD_07295"/>
<evidence type="ECO:0000313" key="12">
    <source>
        <dbReference type="Proteomes" id="UP000064201"/>
    </source>
</evidence>
<evidence type="ECO:0000256" key="6">
    <source>
        <dbReference type="ARBA" id="ARBA00023268"/>
    </source>
</evidence>
<name>A0A0G3G1X3_9GAMM</name>
<dbReference type="GO" id="GO:0006808">
    <property type="term" value="P:regulation of nitrogen utilization"/>
    <property type="evidence" value="ECO:0007669"/>
    <property type="project" value="UniProtKB-UniRule"/>
</dbReference>
<dbReference type="Pfam" id="PF01909">
    <property type="entry name" value="NTP_transf_2"/>
    <property type="match status" value="1"/>
</dbReference>
<dbReference type="Pfam" id="PF01966">
    <property type="entry name" value="HD"/>
    <property type="match status" value="1"/>
</dbReference>
<feature type="domain" description="HD" evidence="10">
    <location>
        <begin position="471"/>
        <end position="593"/>
    </location>
</feature>
<dbReference type="CDD" id="cd00077">
    <property type="entry name" value="HDc"/>
    <property type="match status" value="1"/>
</dbReference>
<dbReference type="GO" id="GO:0008893">
    <property type="term" value="F:guanosine-3',5'-bis(diphosphate) 3'-diphosphatase activity"/>
    <property type="evidence" value="ECO:0007669"/>
    <property type="project" value="UniProtKB-EC"/>
</dbReference>